<sequence>MFRSSLDAIRRLLKETIPEVAITYVNTAPDGFEQPSFFVQLAAHSSEFLNLNYRQQRMTWQIVYFPRLARGGEPDAFDQLDVSDRLMGALQASPALSAPDGSCYSLAGIDGGPRDGEVYITVILEGQAARELPEYDKMQEVHLDQNGG</sequence>
<dbReference type="RefSeq" id="WP_168908339.1">
    <property type="nucleotide sequence ID" value="NZ_CP051428.1"/>
</dbReference>
<dbReference type="KEGG" id="palr:HGI30_15240"/>
<organism evidence="1 2">
    <name type="scientific">Paenibacillus albicereus</name>
    <dbReference type="NCBI Taxonomy" id="2726185"/>
    <lineage>
        <taxon>Bacteria</taxon>
        <taxon>Bacillati</taxon>
        <taxon>Bacillota</taxon>
        <taxon>Bacilli</taxon>
        <taxon>Bacillales</taxon>
        <taxon>Paenibacillaceae</taxon>
        <taxon>Paenibacillus</taxon>
    </lineage>
</organism>
<accession>A0A6H2GZG4</accession>
<gene>
    <name evidence="1" type="ORF">HGI30_15240</name>
</gene>
<dbReference type="EMBL" id="CP051428">
    <property type="protein sequence ID" value="QJC52787.1"/>
    <property type="molecule type" value="Genomic_DNA"/>
</dbReference>
<dbReference type="Proteomes" id="UP000502136">
    <property type="component" value="Chromosome"/>
</dbReference>
<protein>
    <submittedName>
        <fullName evidence="1">Uncharacterized protein</fullName>
    </submittedName>
</protein>
<dbReference type="AlphaFoldDB" id="A0A6H2GZG4"/>
<keyword evidence="2" id="KW-1185">Reference proteome</keyword>
<evidence type="ECO:0000313" key="2">
    <source>
        <dbReference type="Proteomes" id="UP000502136"/>
    </source>
</evidence>
<dbReference type="Pfam" id="PF20765">
    <property type="entry name" value="Phage_tail_terminator_8"/>
    <property type="match status" value="1"/>
</dbReference>
<proteinExistence type="predicted"/>
<dbReference type="InterPro" id="IPR049254">
    <property type="entry name" value="Phage_tail_terminator"/>
</dbReference>
<evidence type="ECO:0000313" key="1">
    <source>
        <dbReference type="EMBL" id="QJC52787.1"/>
    </source>
</evidence>
<reference evidence="1 2" key="1">
    <citation type="submission" date="2020-04" db="EMBL/GenBank/DDBJ databases">
        <title>Novel Paenibacillus strain UniB2 isolated from commercial digestive syrup.</title>
        <authorList>
            <person name="Thorat V."/>
            <person name="Kirdat K."/>
            <person name="Tiwarekar B."/>
            <person name="Yadav A."/>
        </authorList>
    </citation>
    <scope>NUCLEOTIDE SEQUENCE [LARGE SCALE GENOMIC DNA]</scope>
    <source>
        <strain evidence="1 2">UniB2</strain>
    </source>
</reference>
<name>A0A6H2GZG4_9BACL</name>